<dbReference type="EMBL" id="OU900095">
    <property type="protein sequence ID" value="CAG9859160.1"/>
    <property type="molecule type" value="Genomic_DNA"/>
</dbReference>
<evidence type="ECO:0000256" key="4">
    <source>
        <dbReference type="ARBA" id="ARBA00022448"/>
    </source>
</evidence>
<evidence type="ECO:0000256" key="5">
    <source>
        <dbReference type="ARBA" id="ARBA00022679"/>
    </source>
</evidence>
<keyword evidence="6 19" id="KW-0812">Transmembrane</keyword>
<name>A0A9N9TQ94_PHYSR</name>
<keyword evidence="10" id="KW-0862">Zinc</keyword>
<organism evidence="21 22">
    <name type="scientific">Phyllotreta striolata</name>
    <name type="common">Striped flea beetle</name>
    <name type="synonym">Crioceris striolata</name>
    <dbReference type="NCBI Taxonomy" id="444603"/>
    <lineage>
        <taxon>Eukaryota</taxon>
        <taxon>Metazoa</taxon>
        <taxon>Ecdysozoa</taxon>
        <taxon>Arthropoda</taxon>
        <taxon>Hexapoda</taxon>
        <taxon>Insecta</taxon>
        <taxon>Pterygota</taxon>
        <taxon>Neoptera</taxon>
        <taxon>Endopterygota</taxon>
        <taxon>Coleoptera</taxon>
        <taxon>Polyphaga</taxon>
        <taxon>Cucujiformia</taxon>
        <taxon>Chrysomeloidea</taxon>
        <taxon>Chrysomelidae</taxon>
        <taxon>Galerucinae</taxon>
        <taxon>Alticini</taxon>
        <taxon>Phyllotreta</taxon>
    </lineage>
</organism>
<keyword evidence="7" id="KW-0479">Metal-binding</keyword>
<evidence type="ECO:0000256" key="19">
    <source>
        <dbReference type="SAM" id="Phobius"/>
    </source>
</evidence>
<dbReference type="Gene3D" id="3.30.40.10">
    <property type="entry name" value="Zinc/RING finger domain, C3HC4 (zinc finger)"/>
    <property type="match status" value="1"/>
</dbReference>
<dbReference type="SMART" id="SM00184">
    <property type="entry name" value="RING"/>
    <property type="match status" value="1"/>
</dbReference>
<dbReference type="AlphaFoldDB" id="A0A9N9TQ94"/>
<feature type="domain" description="RING-type" evidence="20">
    <location>
        <begin position="223"/>
        <end position="263"/>
    </location>
</feature>
<keyword evidence="22" id="KW-1185">Reference proteome</keyword>
<proteinExistence type="inferred from homology"/>
<dbReference type="InterPro" id="IPR017907">
    <property type="entry name" value="Znf_RING_CS"/>
</dbReference>
<evidence type="ECO:0000256" key="3">
    <source>
        <dbReference type="ARBA" id="ARBA00008704"/>
    </source>
</evidence>
<keyword evidence="4" id="KW-0813">Transport</keyword>
<evidence type="ECO:0000256" key="15">
    <source>
        <dbReference type="ARBA" id="ARBA00032511"/>
    </source>
</evidence>
<evidence type="ECO:0000256" key="12">
    <source>
        <dbReference type="ARBA" id="ARBA00022989"/>
    </source>
</evidence>
<evidence type="ECO:0000256" key="2">
    <source>
        <dbReference type="ARBA" id="ARBA00004906"/>
    </source>
</evidence>
<dbReference type="InterPro" id="IPR006845">
    <property type="entry name" value="Pex_N"/>
</dbReference>
<gene>
    <name evidence="21" type="ORF">PHYEVI_LOCUS5534</name>
</gene>
<keyword evidence="13 19" id="KW-0472">Membrane</keyword>
<dbReference type="GO" id="GO:0008270">
    <property type="term" value="F:zinc ion binding"/>
    <property type="evidence" value="ECO:0007669"/>
    <property type="project" value="UniProtKB-KW"/>
</dbReference>
<evidence type="ECO:0000256" key="7">
    <source>
        <dbReference type="ARBA" id="ARBA00022723"/>
    </source>
</evidence>
<dbReference type="PROSITE" id="PS50089">
    <property type="entry name" value="ZF_RING_2"/>
    <property type="match status" value="1"/>
</dbReference>
<comment type="subcellular location">
    <subcellularLocation>
        <location evidence="1">Peroxisome membrane</location>
        <topology evidence="1">Multi-pass membrane protein</topology>
    </subcellularLocation>
</comment>
<dbReference type="GO" id="GO:0005778">
    <property type="term" value="C:peroxisomal membrane"/>
    <property type="evidence" value="ECO:0007669"/>
    <property type="project" value="UniProtKB-SubCell"/>
</dbReference>
<evidence type="ECO:0000313" key="21">
    <source>
        <dbReference type="EMBL" id="CAG9859160.1"/>
    </source>
</evidence>
<feature type="transmembrane region" description="Helical" evidence="19">
    <location>
        <begin position="172"/>
        <end position="190"/>
    </location>
</feature>
<keyword evidence="11" id="KW-0653">Protein transport</keyword>
<evidence type="ECO:0000256" key="10">
    <source>
        <dbReference type="ARBA" id="ARBA00022833"/>
    </source>
</evidence>
<evidence type="ECO:0000256" key="18">
    <source>
        <dbReference type="PROSITE-ProRule" id="PRU00175"/>
    </source>
</evidence>
<dbReference type="Pfam" id="PF04757">
    <property type="entry name" value="Pex2_Pex12"/>
    <property type="match status" value="1"/>
</dbReference>
<comment type="catalytic activity">
    <reaction evidence="16">
        <text>[E2 ubiquitin-conjugating enzyme]-S-ubiquitinyl-L-cysteine + [acceptor protein]-L-cysteine = [E2 ubiquitin-conjugating enzyme]-L-cysteine + [acceptor protein]-S-ubiquitinyl-L-cysteine.</text>
        <dbReference type="EC" id="2.3.2.36"/>
    </reaction>
</comment>
<dbReference type="InterPro" id="IPR025654">
    <property type="entry name" value="PEX2/10"/>
</dbReference>
<protein>
    <recommendedName>
        <fullName evidence="17">RING-type E3 ubiquitin transferase (cysteine targeting)</fullName>
        <ecNumber evidence="17">2.3.2.36</ecNumber>
    </recommendedName>
    <alternativeName>
        <fullName evidence="15">Peroxin-2</fullName>
    </alternativeName>
</protein>
<evidence type="ECO:0000256" key="9">
    <source>
        <dbReference type="ARBA" id="ARBA00022786"/>
    </source>
</evidence>
<dbReference type="PANTHER" id="PTHR48178">
    <property type="entry name" value="PEROXISOME BIOGENESIS FACTOR 2"/>
    <property type="match status" value="1"/>
</dbReference>
<comment type="similarity">
    <text evidence="3">Belongs to the pex2/pex10/pex12 family.</text>
</comment>
<sequence length="279" mass="32524">MIENKNTLLRVTQMNAIYLDKEIYNSLYQIFLDSIKNFNPGLTGFYESEINLILRLLILNNSILKNGSTFGQQLLSIKYKDISTTNRVLYIMGSCLDYVKRRFELWNPSHEFNNTIFKAYLLANLLDFINVSSFLKNGTKPLLIERVLGLDQVYAVENAQRQFESKYLARELLWNGFIEIFVYLLPLINYHKMKRIIKNMNPLLKKNVYSVVPKRNMTMHTKCAFCGENPILPHHMGCSHIFCYVCLKGNQVADLKFECPICEHTNLNVVCDRVTKLKL</sequence>
<dbReference type="GO" id="GO:0016558">
    <property type="term" value="P:protein import into peroxisome matrix"/>
    <property type="evidence" value="ECO:0007669"/>
    <property type="project" value="InterPro"/>
</dbReference>
<keyword evidence="5" id="KW-0808">Transferase</keyword>
<accession>A0A9N9TQ94</accession>
<evidence type="ECO:0000256" key="14">
    <source>
        <dbReference type="ARBA" id="ARBA00023140"/>
    </source>
</evidence>
<evidence type="ECO:0000313" key="22">
    <source>
        <dbReference type="Proteomes" id="UP001153712"/>
    </source>
</evidence>
<dbReference type="PANTHER" id="PTHR48178:SF1">
    <property type="entry name" value="PEROXISOME BIOGENESIS FACTOR 2"/>
    <property type="match status" value="1"/>
</dbReference>
<keyword evidence="9" id="KW-0833">Ubl conjugation pathway</keyword>
<evidence type="ECO:0000256" key="8">
    <source>
        <dbReference type="ARBA" id="ARBA00022771"/>
    </source>
</evidence>
<dbReference type="SUPFAM" id="SSF57850">
    <property type="entry name" value="RING/U-box"/>
    <property type="match status" value="1"/>
</dbReference>
<keyword evidence="14" id="KW-0576">Peroxisome</keyword>
<evidence type="ECO:0000256" key="13">
    <source>
        <dbReference type="ARBA" id="ARBA00023136"/>
    </source>
</evidence>
<dbReference type="EC" id="2.3.2.36" evidence="17"/>
<dbReference type="InterPro" id="IPR001841">
    <property type="entry name" value="Znf_RING"/>
</dbReference>
<dbReference type="OrthoDB" id="1701437at2759"/>
<evidence type="ECO:0000256" key="6">
    <source>
        <dbReference type="ARBA" id="ARBA00022692"/>
    </source>
</evidence>
<evidence type="ECO:0000256" key="1">
    <source>
        <dbReference type="ARBA" id="ARBA00004585"/>
    </source>
</evidence>
<dbReference type="PROSITE" id="PS00518">
    <property type="entry name" value="ZF_RING_1"/>
    <property type="match status" value="1"/>
</dbReference>
<dbReference type="Proteomes" id="UP001153712">
    <property type="component" value="Chromosome 2"/>
</dbReference>
<evidence type="ECO:0000256" key="17">
    <source>
        <dbReference type="ARBA" id="ARBA00034523"/>
    </source>
</evidence>
<keyword evidence="8 18" id="KW-0863">Zinc-finger</keyword>
<comment type="pathway">
    <text evidence="2">Protein modification; protein ubiquitination.</text>
</comment>
<dbReference type="GO" id="GO:0061630">
    <property type="term" value="F:ubiquitin protein ligase activity"/>
    <property type="evidence" value="ECO:0007669"/>
    <property type="project" value="UniProtKB-EC"/>
</dbReference>
<evidence type="ECO:0000256" key="16">
    <source>
        <dbReference type="ARBA" id="ARBA00034438"/>
    </source>
</evidence>
<keyword evidence="12 19" id="KW-1133">Transmembrane helix</keyword>
<evidence type="ECO:0000259" key="20">
    <source>
        <dbReference type="PROSITE" id="PS50089"/>
    </source>
</evidence>
<reference evidence="21" key="1">
    <citation type="submission" date="2022-01" db="EMBL/GenBank/DDBJ databases">
        <authorList>
            <person name="King R."/>
        </authorList>
    </citation>
    <scope>NUCLEOTIDE SEQUENCE</scope>
</reference>
<evidence type="ECO:0000256" key="11">
    <source>
        <dbReference type="ARBA" id="ARBA00022927"/>
    </source>
</evidence>
<dbReference type="InterPro" id="IPR013083">
    <property type="entry name" value="Znf_RING/FYVE/PHD"/>
</dbReference>